<dbReference type="PROSITE" id="PS50893">
    <property type="entry name" value="ABC_TRANSPORTER_2"/>
    <property type="match status" value="1"/>
</dbReference>
<dbReference type="InterPro" id="IPR017871">
    <property type="entry name" value="ABC_transporter-like_CS"/>
</dbReference>
<dbReference type="GO" id="GO:0005524">
    <property type="term" value="F:ATP binding"/>
    <property type="evidence" value="ECO:0007669"/>
    <property type="project" value="UniProtKB-KW"/>
</dbReference>
<name>A0A8J6LG59_TENMO</name>
<evidence type="ECO:0000256" key="3">
    <source>
        <dbReference type="SAM" id="MobiDB-lite"/>
    </source>
</evidence>
<evidence type="ECO:0000313" key="6">
    <source>
        <dbReference type="Proteomes" id="UP000719412"/>
    </source>
</evidence>
<dbReference type="GO" id="GO:0003676">
    <property type="term" value="F:nucleic acid binding"/>
    <property type="evidence" value="ECO:0007669"/>
    <property type="project" value="InterPro"/>
</dbReference>
<dbReference type="EMBL" id="JABDTM020026598">
    <property type="protein sequence ID" value="KAH0811731.1"/>
    <property type="molecule type" value="Genomic_DNA"/>
</dbReference>
<dbReference type="PROSITE" id="PS00211">
    <property type="entry name" value="ABC_TRANSPORTER_1"/>
    <property type="match status" value="1"/>
</dbReference>
<comment type="caution">
    <text evidence="5">The sequence shown here is derived from an EMBL/GenBank/DDBJ whole genome shotgun (WGS) entry which is preliminary data.</text>
</comment>
<dbReference type="GO" id="GO:0042626">
    <property type="term" value="F:ATPase-coupled transmembrane transporter activity"/>
    <property type="evidence" value="ECO:0007669"/>
    <property type="project" value="TreeGrafter"/>
</dbReference>
<dbReference type="GO" id="GO:0016020">
    <property type="term" value="C:membrane"/>
    <property type="evidence" value="ECO:0007669"/>
    <property type="project" value="TreeGrafter"/>
</dbReference>
<keyword evidence="6" id="KW-1185">Reference proteome</keyword>
<feature type="compositionally biased region" description="Basic and acidic residues" evidence="3">
    <location>
        <begin position="1"/>
        <end position="11"/>
    </location>
</feature>
<dbReference type="InterPro" id="IPR036397">
    <property type="entry name" value="RNaseH_sf"/>
</dbReference>
<organism evidence="5 6">
    <name type="scientific">Tenebrio molitor</name>
    <name type="common">Yellow mealworm beetle</name>
    <dbReference type="NCBI Taxonomy" id="7067"/>
    <lineage>
        <taxon>Eukaryota</taxon>
        <taxon>Metazoa</taxon>
        <taxon>Ecdysozoa</taxon>
        <taxon>Arthropoda</taxon>
        <taxon>Hexapoda</taxon>
        <taxon>Insecta</taxon>
        <taxon>Pterygota</taxon>
        <taxon>Neoptera</taxon>
        <taxon>Endopterygota</taxon>
        <taxon>Coleoptera</taxon>
        <taxon>Polyphaga</taxon>
        <taxon>Cucujiformia</taxon>
        <taxon>Tenebrionidae</taxon>
        <taxon>Tenebrio</taxon>
    </lineage>
</organism>
<evidence type="ECO:0000313" key="5">
    <source>
        <dbReference type="EMBL" id="KAH0811731.1"/>
    </source>
</evidence>
<dbReference type="Pfam" id="PF00005">
    <property type="entry name" value="ABC_tran"/>
    <property type="match status" value="1"/>
</dbReference>
<sequence>MESTDANRNDFPRILPVSQLPAPQPRLRRSSARRPYHQPVTCTVLLESTFLGLTEPNRQDRTSERGATGTQIVPHPARSFPSVVVRDGIILNDPQAIVDAYADFFVQAFVSLDVSISNNCDSICDRTSGNSLNIPELDEDIVLSAIRRLKSAMTAGPDLVPSFLIKDCNAVLAKPLTYEYIFNLILKLSIFPVAWKMSHVTPVFKSGDRSDVTNYRPISLICNFSKIFEHVLHSFVYPHVSHMIIKSQHDFMKSCSTVTNLAVISQCLCEIVDKQGQGNLANLMASYLSGRQQLVLGPLLFTCFGLSMRHLCAVPYTMLLSAAWREFRDVFSSKYLTNVLRRHWGLSASGCPRGELLQSFDLQSLSVSRSLNAADFWTYLVRGRVDCPDLLVKLSLGILRPNLRSISTFVVPTQRTNVLRRFPLFHAISNYSQIEHQVGIFVCRASDVGKAYGVIKSLLLQVILEEYQSVVGVVNVNGKISYASQQPWLFASTIKQNVLFGAKYNEERYLQVLQVCALLHDLQSLPGGDGFIVADRGVNLSKGQQNISAAHVGLVLSQAALFKKSIDLALRISCRMETEVTSVGRILEYTEQTQEHRNGVLVEGWPQRGEIKFSNIHLSYDSENYILHNLNCTVEPQERIAIVGRTGAGKSSIISTILRLHQFEGKIFIDGVDIATLPLETLRSNVSVISQDPALFTGTVRENIDLTGKYKDAEIWHALKAVNLETLFSSLDNRISTVGSNLSLGQKQLLCLARAIIRKKSEGNMLAAFNTESHLTIRYALVPKYLFRRHFSHKFSSTSFDRDLYRTLSYATPVYYSPHIHSTCRWSGNYDAHSKSTVGNYDLTPCLRPSKVGEEGPREPQLFSSLVADKRAYNFSHCQLSCADEICAPKWNNDFTGFRLLFGALGEYKGGMSASQVILTTVCSVCVCVQSGSVGGVLSVAGVGVPVEEVNSGWRSCPRNSCLSHIAAADSRLPPRRVKRTQCSSGLNPRHPCWTAHPPKSTWRARTWHWADPRRNTYATRSWTSKEGLSGRGRTSRASPRRRNSGVAELGRPSFPFFKETTLILFREKFNNSTGDLDMATLFDMLAGTFEFPLLLFSVYGIGFGRLANMLEELHKVEIEKLLKIKTDFLSVPLYKQIKRSEIETKKTCPSTTPYAASQRSANEVCSGSQRLATSSLDACTVYRQAQIWFSSLRRSTATVQEVDRFGGGSVMIWAGISIDNRTDLVVVPGRLNAMNYIENILDDHMVPAAYGVGQNFILMQDNTAGITRNFFQERGIQVMEWPALSPDLNPIEYVWDELD</sequence>
<feature type="region of interest" description="Disordered" evidence="3">
    <location>
        <begin position="1"/>
        <end position="33"/>
    </location>
</feature>
<reference evidence="5" key="2">
    <citation type="submission" date="2021-08" db="EMBL/GenBank/DDBJ databases">
        <authorList>
            <person name="Eriksson T."/>
        </authorList>
    </citation>
    <scope>NUCLEOTIDE SEQUENCE</scope>
    <source>
        <strain evidence="5">Stoneville</strain>
        <tissue evidence="5">Whole head</tissue>
    </source>
</reference>
<evidence type="ECO:0000256" key="2">
    <source>
        <dbReference type="ARBA" id="ARBA00022840"/>
    </source>
</evidence>
<reference evidence="5" key="1">
    <citation type="journal article" date="2020" name="J Insects Food Feed">
        <title>The yellow mealworm (Tenebrio molitor) genome: a resource for the emerging insects as food and feed industry.</title>
        <authorList>
            <person name="Eriksson T."/>
            <person name="Andere A."/>
            <person name="Kelstrup H."/>
            <person name="Emery V."/>
            <person name="Picard C."/>
        </authorList>
    </citation>
    <scope>NUCLEOTIDE SEQUENCE</scope>
    <source>
        <strain evidence="5">Stoneville</strain>
        <tissue evidence="5">Whole head</tissue>
    </source>
</reference>
<dbReference type="Gene3D" id="3.30.420.10">
    <property type="entry name" value="Ribonuclease H-like superfamily/Ribonuclease H"/>
    <property type="match status" value="1"/>
</dbReference>
<dbReference type="GO" id="GO:0016887">
    <property type="term" value="F:ATP hydrolysis activity"/>
    <property type="evidence" value="ECO:0007669"/>
    <property type="project" value="InterPro"/>
</dbReference>
<evidence type="ECO:0000256" key="1">
    <source>
        <dbReference type="ARBA" id="ARBA00022741"/>
    </source>
</evidence>
<evidence type="ECO:0000259" key="4">
    <source>
        <dbReference type="PROSITE" id="PS50893"/>
    </source>
</evidence>
<dbReference type="InterPro" id="IPR027417">
    <property type="entry name" value="P-loop_NTPase"/>
</dbReference>
<dbReference type="Gene3D" id="3.40.50.300">
    <property type="entry name" value="P-loop containing nucleotide triphosphate hydrolases"/>
    <property type="match status" value="2"/>
</dbReference>
<protein>
    <recommendedName>
        <fullName evidence="4">ABC transporter domain-containing protein</fullName>
    </recommendedName>
</protein>
<proteinExistence type="predicted"/>
<keyword evidence="2" id="KW-0067">ATP-binding</keyword>
<dbReference type="InterPro" id="IPR050173">
    <property type="entry name" value="ABC_transporter_C-like"/>
</dbReference>
<dbReference type="SUPFAM" id="SSF52540">
    <property type="entry name" value="P-loop containing nucleoside triphosphate hydrolases"/>
    <property type="match status" value="2"/>
</dbReference>
<dbReference type="Proteomes" id="UP000719412">
    <property type="component" value="Unassembled WGS sequence"/>
</dbReference>
<dbReference type="PANTHER" id="PTHR24223:SF448">
    <property type="entry name" value="FI20146P1-RELATED"/>
    <property type="match status" value="1"/>
</dbReference>
<feature type="domain" description="ABC transporter" evidence="4">
    <location>
        <begin position="611"/>
        <end position="842"/>
    </location>
</feature>
<dbReference type="PANTHER" id="PTHR24223">
    <property type="entry name" value="ATP-BINDING CASSETTE SUB-FAMILY C"/>
    <property type="match status" value="1"/>
</dbReference>
<keyword evidence="1" id="KW-0547">Nucleotide-binding</keyword>
<gene>
    <name evidence="5" type="ORF">GEV33_011060</name>
</gene>
<dbReference type="InterPro" id="IPR003439">
    <property type="entry name" value="ABC_transporter-like_ATP-bd"/>
</dbReference>
<feature type="region of interest" description="Disordered" evidence="3">
    <location>
        <begin position="1021"/>
        <end position="1048"/>
    </location>
</feature>
<accession>A0A8J6LG59</accession>